<dbReference type="EMBL" id="DAKRPA010000021">
    <property type="protein sequence ID" value="DBA03286.1"/>
    <property type="molecule type" value="Genomic_DNA"/>
</dbReference>
<feature type="compositionally biased region" description="Polar residues" evidence="1">
    <location>
        <begin position="179"/>
        <end position="188"/>
    </location>
</feature>
<protein>
    <recommendedName>
        <fullName evidence="2">PX domain-containing protein</fullName>
    </recommendedName>
</protein>
<dbReference type="Pfam" id="PF00787">
    <property type="entry name" value="PX"/>
    <property type="match status" value="1"/>
</dbReference>
<proteinExistence type="predicted"/>
<evidence type="ECO:0000313" key="4">
    <source>
        <dbReference type="Proteomes" id="UP001146120"/>
    </source>
</evidence>
<evidence type="ECO:0000256" key="1">
    <source>
        <dbReference type="SAM" id="MobiDB-lite"/>
    </source>
</evidence>
<name>A0AAV2ZAG4_9STRA</name>
<dbReference type="Proteomes" id="UP001146120">
    <property type="component" value="Unassembled WGS sequence"/>
</dbReference>
<dbReference type="Gene3D" id="3.30.1520.10">
    <property type="entry name" value="Phox-like domain"/>
    <property type="match status" value="1"/>
</dbReference>
<dbReference type="PROSITE" id="PS50195">
    <property type="entry name" value="PX"/>
    <property type="match status" value="1"/>
</dbReference>
<feature type="domain" description="PX" evidence="2">
    <location>
        <begin position="6"/>
        <end position="141"/>
    </location>
</feature>
<reference evidence="3" key="2">
    <citation type="journal article" date="2023" name="Microbiol Resour">
        <title>Decontamination and Annotation of the Draft Genome Sequence of the Oomycete Lagenidium giganteum ARSEF 373.</title>
        <authorList>
            <person name="Morgan W.R."/>
            <person name="Tartar A."/>
        </authorList>
    </citation>
    <scope>NUCLEOTIDE SEQUENCE</scope>
    <source>
        <strain evidence="3">ARSEF 373</strain>
    </source>
</reference>
<accession>A0AAV2ZAG4</accession>
<evidence type="ECO:0000259" key="2">
    <source>
        <dbReference type="PROSITE" id="PS50195"/>
    </source>
</evidence>
<comment type="caution">
    <text evidence="3">The sequence shown here is derived from an EMBL/GenBank/DDBJ whole genome shotgun (WGS) entry which is preliminary data.</text>
</comment>
<dbReference type="CDD" id="cd06093">
    <property type="entry name" value="PX_domain"/>
    <property type="match status" value="1"/>
</dbReference>
<organism evidence="3 4">
    <name type="scientific">Lagenidium giganteum</name>
    <dbReference type="NCBI Taxonomy" id="4803"/>
    <lineage>
        <taxon>Eukaryota</taxon>
        <taxon>Sar</taxon>
        <taxon>Stramenopiles</taxon>
        <taxon>Oomycota</taxon>
        <taxon>Peronosporomycetes</taxon>
        <taxon>Pythiales</taxon>
        <taxon>Pythiaceae</taxon>
    </lineage>
</organism>
<reference evidence="3" key="1">
    <citation type="submission" date="2022-11" db="EMBL/GenBank/DDBJ databases">
        <authorList>
            <person name="Morgan W.R."/>
            <person name="Tartar A."/>
        </authorList>
    </citation>
    <scope>NUCLEOTIDE SEQUENCE</scope>
    <source>
        <strain evidence="3">ARSEF 373</strain>
    </source>
</reference>
<dbReference type="InterPro" id="IPR036871">
    <property type="entry name" value="PX_dom_sf"/>
</dbReference>
<dbReference type="GO" id="GO:0035091">
    <property type="term" value="F:phosphatidylinositol binding"/>
    <property type="evidence" value="ECO:0007669"/>
    <property type="project" value="InterPro"/>
</dbReference>
<dbReference type="AlphaFoldDB" id="A0AAV2ZAG4"/>
<evidence type="ECO:0000313" key="3">
    <source>
        <dbReference type="EMBL" id="DBA03286.1"/>
    </source>
</evidence>
<feature type="region of interest" description="Disordered" evidence="1">
    <location>
        <begin position="173"/>
        <end position="210"/>
    </location>
</feature>
<gene>
    <name evidence="3" type="ORF">N0F65_011645</name>
</gene>
<keyword evidence="4" id="KW-1185">Reference proteome</keyword>
<dbReference type="SUPFAM" id="SSF64268">
    <property type="entry name" value="PX domain"/>
    <property type="match status" value="1"/>
</dbReference>
<dbReference type="InterPro" id="IPR001683">
    <property type="entry name" value="PX_dom"/>
</dbReference>
<sequence>MQPPSVMFQSGVQVFIPAALNRPTHTLYSVCMVVQPTAQEWTVNRRYSQFLQLKKDLLAELNARSGCPGCASFSRAIQKFPFPQKSLIRTNKVVRKRVTALQEFIQLLVERVFNDLPKCATCGERIKKIIRPFLLRGAQPLGSSTTSRIQQSLSLASYAIISRPVHQPVKTSYAGKSSADYSYTSTQRTDSDPSMELASPTDVSHSTARAESEDSYALNYGDERCHDAPVPLAEAVKNVVIAEGKPSTYEDMVFRLSTMWDAFENTDAMDCDDQRLSPTLEEDL</sequence>